<sequence>MVAPFNEYQIPPDSSMTRQFQAEKPSLKWSPPVPSAPSRRNIKQRTPSMSYGDEPVAQMEVGETDSGCLHPEGLRESFSDVLMQKLDLPQSCLDEAPGEVYSPTLLKPSRRRWAEKIAGSDRGALDQVASREEIRPTALASLM</sequence>
<dbReference type="EMBL" id="JH650992">
    <property type="protein sequence ID" value="EXA32761.1"/>
    <property type="molecule type" value="Genomic_DNA"/>
</dbReference>
<evidence type="ECO:0000256" key="1">
    <source>
        <dbReference type="SAM" id="MobiDB-lite"/>
    </source>
</evidence>
<dbReference type="Proteomes" id="UP000030751">
    <property type="component" value="Unassembled WGS sequence"/>
</dbReference>
<reference evidence="2" key="2">
    <citation type="submission" date="2012-05" db="EMBL/GenBank/DDBJ databases">
        <title>Annotation of the Genome Sequence of Fusarium oxysporum HDV247.</title>
        <authorList>
            <consortium name="The Broad Institute Genomics Platform"/>
            <person name="Ma L.-J."/>
            <person name="Corby-Kistler H."/>
            <person name="Broz K."/>
            <person name="Gale L.R."/>
            <person name="Jonkers W."/>
            <person name="O'Donnell K."/>
            <person name="Ploetz R."/>
            <person name="Steinberg C."/>
            <person name="Schwartz D.C."/>
            <person name="VanEtten H."/>
            <person name="Zhou S."/>
            <person name="Young S.K."/>
            <person name="Zeng Q."/>
            <person name="Gargeya S."/>
            <person name="Fitzgerald M."/>
            <person name="Abouelleil A."/>
            <person name="Alvarado L."/>
            <person name="Chapman S.B."/>
            <person name="Gainer-Dewar J."/>
            <person name="Goldberg J."/>
            <person name="Griggs A."/>
            <person name="Gujja S."/>
            <person name="Hansen M."/>
            <person name="Howarth C."/>
            <person name="Imamovic A."/>
            <person name="Ireland A."/>
            <person name="Larimer J."/>
            <person name="McCowan C."/>
            <person name="Murphy C."/>
            <person name="Pearson M."/>
            <person name="Poon T.W."/>
            <person name="Priest M."/>
            <person name="Roberts A."/>
            <person name="Saif S."/>
            <person name="Shea T."/>
            <person name="Sykes S."/>
            <person name="Wortman J."/>
            <person name="Nusbaum C."/>
            <person name="Birren B."/>
        </authorList>
    </citation>
    <scope>NUCLEOTIDE SEQUENCE</scope>
    <source>
        <strain evidence="2">HDV247</strain>
    </source>
</reference>
<gene>
    <name evidence="2" type="ORF">FOVG_16092</name>
</gene>
<dbReference type="AlphaFoldDB" id="W9NPU0"/>
<accession>W9NPU0</accession>
<organism evidence="2">
    <name type="scientific">Fusarium oxysporum f. sp. pisi HDV247</name>
    <dbReference type="NCBI Taxonomy" id="1080344"/>
    <lineage>
        <taxon>Eukaryota</taxon>
        <taxon>Fungi</taxon>
        <taxon>Dikarya</taxon>
        <taxon>Ascomycota</taxon>
        <taxon>Pezizomycotina</taxon>
        <taxon>Sordariomycetes</taxon>
        <taxon>Hypocreomycetidae</taxon>
        <taxon>Hypocreales</taxon>
        <taxon>Nectriaceae</taxon>
        <taxon>Fusarium</taxon>
        <taxon>Fusarium oxysporum species complex</taxon>
    </lineage>
</organism>
<name>W9NPU0_FUSOX</name>
<feature type="region of interest" description="Disordered" evidence="1">
    <location>
        <begin position="1"/>
        <end position="52"/>
    </location>
</feature>
<dbReference type="HOGENOM" id="CLU_1806234_0_0_1"/>
<proteinExistence type="predicted"/>
<reference evidence="2" key="1">
    <citation type="submission" date="2011-10" db="EMBL/GenBank/DDBJ databases">
        <title>The Genome Sequence of Fusarium oxysporum HDV247.</title>
        <authorList>
            <consortium name="The Broad Institute Genome Sequencing Platform"/>
            <person name="Ma L.-J."/>
            <person name="Gale L.R."/>
            <person name="Schwartz D.C."/>
            <person name="Zhou S."/>
            <person name="Corby-Kistler H."/>
            <person name="Young S.K."/>
            <person name="Zeng Q."/>
            <person name="Gargeya S."/>
            <person name="Fitzgerald M."/>
            <person name="Haas B."/>
            <person name="Abouelleil A."/>
            <person name="Alvarado L."/>
            <person name="Arachchi H.M."/>
            <person name="Berlin A."/>
            <person name="Brown A."/>
            <person name="Chapman S.B."/>
            <person name="Chen Z."/>
            <person name="Dunbar C."/>
            <person name="Freedman E."/>
            <person name="Gearin G."/>
            <person name="Goldberg J."/>
            <person name="Griggs A."/>
            <person name="Gujja S."/>
            <person name="Heiman D."/>
            <person name="Howarth C."/>
            <person name="Larson L."/>
            <person name="Lui A."/>
            <person name="MacDonald P.J.P."/>
            <person name="Montmayeur A."/>
            <person name="Murphy C."/>
            <person name="Neiman D."/>
            <person name="Pearson M."/>
            <person name="Priest M."/>
            <person name="Roberts A."/>
            <person name="Saif S."/>
            <person name="Shea T."/>
            <person name="Shenoy N."/>
            <person name="Sisk P."/>
            <person name="Stolte C."/>
            <person name="Sykes S."/>
            <person name="Wortman J."/>
            <person name="Nusbaum C."/>
            <person name="Birren B."/>
        </authorList>
    </citation>
    <scope>NUCLEOTIDE SEQUENCE [LARGE SCALE GENOMIC DNA]</scope>
    <source>
        <strain evidence="2">HDV247</strain>
    </source>
</reference>
<evidence type="ECO:0000313" key="2">
    <source>
        <dbReference type="EMBL" id="EXA32761.1"/>
    </source>
</evidence>
<protein>
    <submittedName>
        <fullName evidence="2">Uncharacterized protein</fullName>
    </submittedName>
</protein>
<dbReference type="OrthoDB" id="5041285at2759"/>